<dbReference type="Pfam" id="PF00486">
    <property type="entry name" value="Trans_reg_C"/>
    <property type="match status" value="1"/>
</dbReference>
<dbReference type="InterPro" id="IPR016032">
    <property type="entry name" value="Sig_transdc_resp-reg_C-effctor"/>
</dbReference>
<evidence type="ECO:0000256" key="2">
    <source>
        <dbReference type="PROSITE-ProRule" id="PRU01091"/>
    </source>
</evidence>
<dbReference type="Proteomes" id="UP001301442">
    <property type="component" value="Chromosome"/>
</dbReference>
<dbReference type="Gene3D" id="1.10.10.10">
    <property type="entry name" value="Winged helix-like DNA-binding domain superfamily/Winged helix DNA-binding domain"/>
    <property type="match status" value="1"/>
</dbReference>
<dbReference type="CDD" id="cd00383">
    <property type="entry name" value="trans_reg_C"/>
    <property type="match status" value="1"/>
</dbReference>
<dbReference type="SUPFAM" id="SSF46894">
    <property type="entry name" value="C-terminal effector domain of the bipartite response regulators"/>
    <property type="match status" value="1"/>
</dbReference>
<dbReference type="PROSITE" id="PS51755">
    <property type="entry name" value="OMPR_PHOB"/>
    <property type="match status" value="1"/>
</dbReference>
<dbReference type="EMBL" id="CP136600">
    <property type="protein sequence ID" value="WOH39505.1"/>
    <property type="molecule type" value="Genomic_DNA"/>
</dbReference>
<dbReference type="InterPro" id="IPR036388">
    <property type="entry name" value="WH-like_DNA-bd_sf"/>
</dbReference>
<evidence type="ECO:0000259" key="3">
    <source>
        <dbReference type="PROSITE" id="PS51755"/>
    </source>
</evidence>
<dbReference type="InterPro" id="IPR001867">
    <property type="entry name" value="OmpR/PhoB-type_DNA-bd"/>
</dbReference>
<dbReference type="RefSeq" id="WP_348398271.1">
    <property type="nucleotide sequence ID" value="NZ_CP136600.1"/>
</dbReference>
<sequence>MIADDKVVLLKEYIEQGNMAVQITPDDQSAVELLKTQLFNSLNVLAPTLNDSDTLKALKLACDIALIMLIDDGESAERNVGLKIEESQSLKMASQSKQLIDSIRKVLSASLKFKLNNSNDSSVYLDNLTVRKKSRQVLLDDKYVDLTTTEFTYLLLLIKKTGELVTRKTLTLNGKVDKNGRSIDVHISNLRKKLGLDSQGRERIKNIRGIGYLFLTYPNH</sequence>
<evidence type="ECO:0000313" key="5">
    <source>
        <dbReference type="Proteomes" id="UP001301442"/>
    </source>
</evidence>
<name>A0ABZ0GV21_9GAMM</name>
<reference evidence="4 5" key="1">
    <citation type="submission" date="2023-09" db="EMBL/GenBank/DDBJ databases">
        <authorList>
            <person name="Qi X."/>
        </authorList>
    </citation>
    <scope>NUCLEOTIDE SEQUENCE [LARGE SCALE GENOMIC DNA]</scope>
    <source>
        <strain evidence="4 5">S1-1</strain>
    </source>
</reference>
<feature type="domain" description="OmpR/PhoB-type" evidence="3">
    <location>
        <begin position="120"/>
        <end position="216"/>
    </location>
</feature>
<organism evidence="4 5">
    <name type="scientific">Thalassotalea fonticola</name>
    <dbReference type="NCBI Taxonomy" id="3065649"/>
    <lineage>
        <taxon>Bacteria</taxon>
        <taxon>Pseudomonadati</taxon>
        <taxon>Pseudomonadota</taxon>
        <taxon>Gammaproteobacteria</taxon>
        <taxon>Alteromonadales</taxon>
        <taxon>Colwelliaceae</taxon>
        <taxon>Thalassotalea</taxon>
    </lineage>
</organism>
<feature type="DNA-binding region" description="OmpR/PhoB-type" evidence="2">
    <location>
        <begin position="120"/>
        <end position="216"/>
    </location>
</feature>
<evidence type="ECO:0000313" key="4">
    <source>
        <dbReference type="EMBL" id="WOH39505.1"/>
    </source>
</evidence>
<accession>A0ABZ0GV21</accession>
<protein>
    <submittedName>
        <fullName evidence="4">Winged helix-turn-helix domain-containing protein</fullName>
    </submittedName>
</protein>
<keyword evidence="5" id="KW-1185">Reference proteome</keyword>
<dbReference type="SMART" id="SM00862">
    <property type="entry name" value="Trans_reg_C"/>
    <property type="match status" value="1"/>
</dbReference>
<gene>
    <name evidence="4" type="ORF">RI844_09820</name>
</gene>
<proteinExistence type="predicted"/>
<evidence type="ECO:0000256" key="1">
    <source>
        <dbReference type="ARBA" id="ARBA00023125"/>
    </source>
</evidence>
<keyword evidence="1 2" id="KW-0238">DNA-binding</keyword>